<feature type="non-terminal residue" evidence="2">
    <location>
        <position position="1"/>
    </location>
</feature>
<proteinExistence type="predicted"/>
<dbReference type="SUPFAM" id="SSF48498">
    <property type="entry name" value="Tetracyclin repressor-like, C-terminal domain"/>
    <property type="match status" value="1"/>
</dbReference>
<organism evidence="2">
    <name type="scientific">human gut metagenome</name>
    <dbReference type="NCBI Taxonomy" id="408170"/>
    <lineage>
        <taxon>unclassified sequences</taxon>
        <taxon>metagenomes</taxon>
        <taxon>organismal metagenomes</taxon>
    </lineage>
</organism>
<gene>
    <name evidence="2" type="ORF">OBE_00511</name>
</gene>
<evidence type="ECO:0000259" key="1">
    <source>
        <dbReference type="Pfam" id="PF17754"/>
    </source>
</evidence>
<feature type="domain" description="MftR C-terminal" evidence="1">
    <location>
        <begin position="20"/>
        <end position="69"/>
    </location>
</feature>
<sequence>VVERNTASAGMRLHLIHAAMLGDEALRAKLIDRYAAFERLIAEKIAERTDVVSADYLTQLILLASDGMIVQEALRNDNFDAAAFVRQSEAYLRVLRPADRI</sequence>
<dbReference type="AlphaFoldDB" id="K1UZX7"/>
<dbReference type="InterPro" id="IPR041347">
    <property type="entry name" value="MftR_C"/>
</dbReference>
<dbReference type="Pfam" id="PF17754">
    <property type="entry name" value="TetR_C_14"/>
    <property type="match status" value="1"/>
</dbReference>
<evidence type="ECO:0000313" key="2">
    <source>
        <dbReference type="EMBL" id="EKC77131.1"/>
    </source>
</evidence>
<reference evidence="2" key="1">
    <citation type="journal article" date="2013" name="Environ. Microbiol.">
        <title>Microbiota from the distal guts of lean and obese adolescents exhibit partial functional redundancy besides clear differences in community structure.</title>
        <authorList>
            <person name="Ferrer M."/>
            <person name="Ruiz A."/>
            <person name="Lanza F."/>
            <person name="Haange S.B."/>
            <person name="Oberbach A."/>
            <person name="Till H."/>
            <person name="Bargiela R."/>
            <person name="Campoy C."/>
            <person name="Segura M.T."/>
            <person name="Richter M."/>
            <person name="von Bergen M."/>
            <person name="Seifert J."/>
            <person name="Suarez A."/>
        </authorList>
    </citation>
    <scope>NUCLEOTIDE SEQUENCE</scope>
</reference>
<name>K1UZX7_9ZZZZ</name>
<dbReference type="InterPro" id="IPR036271">
    <property type="entry name" value="Tet_transcr_reg_TetR-rel_C_sf"/>
</dbReference>
<dbReference type="EMBL" id="AJWZ01000349">
    <property type="protein sequence ID" value="EKC77131.1"/>
    <property type="molecule type" value="Genomic_DNA"/>
</dbReference>
<protein>
    <submittedName>
        <fullName evidence="2">TetR family transcriptional regulator</fullName>
    </submittedName>
</protein>
<accession>K1UZX7</accession>
<comment type="caution">
    <text evidence="2">The sequence shown here is derived from an EMBL/GenBank/DDBJ whole genome shotgun (WGS) entry which is preliminary data.</text>
</comment>